<dbReference type="KEGG" id="rdp:RD2015_3499"/>
<evidence type="ECO:0000313" key="1">
    <source>
        <dbReference type="EMBL" id="ALV07956.1"/>
    </source>
</evidence>
<gene>
    <name evidence="1" type="ORF">RD2015_3499</name>
</gene>
<name>A0A0U3N1A8_9BURK</name>
<keyword evidence="2" id="KW-1185">Reference proteome</keyword>
<protein>
    <submittedName>
        <fullName evidence="1">Uncharacterized protein</fullName>
    </submittedName>
</protein>
<sequence length="278" mass="30848">MSSFRHLLPIAQVQADAMLLSWWRGLRALAVLNIALWLLVLNFGPVHGPYAQTHLALSGVYVLVCAYRSIFPRVDLERLVVVDTRLSSIFLGRSAATVAEICFALQLGLIVHQLGAQAGMPWVQKAAWSIPIFMTVAQAFCWHSVLTLNHITQAVESSLWAAGFSWMAALLGVIALGSSGWVQALAVFGMLGSACFVAYVLRVDVPMYWRRYQQGRIQGVTYMRLHHGARDAWERRVHSGSWDAWKADAMWLTPYFSFGVWISIAMACVPAGVSVSLR</sequence>
<dbReference type="Proteomes" id="UP000060699">
    <property type="component" value="Chromosome"/>
</dbReference>
<accession>A0A0U3N1A8</accession>
<proteinExistence type="predicted"/>
<dbReference type="EMBL" id="CP013729">
    <property type="protein sequence ID" value="ALV07956.1"/>
    <property type="molecule type" value="Genomic_DNA"/>
</dbReference>
<organism evidence="1 2">
    <name type="scientific">Roseateles depolymerans</name>
    <dbReference type="NCBI Taxonomy" id="76731"/>
    <lineage>
        <taxon>Bacteria</taxon>
        <taxon>Pseudomonadati</taxon>
        <taxon>Pseudomonadota</taxon>
        <taxon>Betaproteobacteria</taxon>
        <taxon>Burkholderiales</taxon>
        <taxon>Sphaerotilaceae</taxon>
        <taxon>Roseateles</taxon>
    </lineage>
</organism>
<reference evidence="1 2" key="1">
    <citation type="submission" date="2015-12" db="EMBL/GenBank/DDBJ databases">
        <title>Complete genome of Roseateles depolymerans KCTC 42856.</title>
        <authorList>
            <person name="Kim K.M."/>
        </authorList>
    </citation>
    <scope>NUCLEOTIDE SEQUENCE [LARGE SCALE GENOMIC DNA]</scope>
    <source>
        <strain evidence="1 2">KCTC 42856</strain>
    </source>
</reference>
<dbReference type="OrthoDB" id="8885194at2"/>
<evidence type="ECO:0000313" key="2">
    <source>
        <dbReference type="Proteomes" id="UP000060699"/>
    </source>
</evidence>
<dbReference type="AlphaFoldDB" id="A0A0U3N1A8"/>
<dbReference type="RefSeq" id="WP_147306948.1">
    <property type="nucleotide sequence ID" value="NZ_CP013729.1"/>
</dbReference>